<feature type="region of interest" description="Disordered" evidence="1">
    <location>
        <begin position="1"/>
        <end position="29"/>
    </location>
</feature>
<evidence type="ECO:0000256" key="1">
    <source>
        <dbReference type="SAM" id="MobiDB-lite"/>
    </source>
</evidence>
<evidence type="ECO:0000259" key="2">
    <source>
        <dbReference type="Pfam" id="PF20710"/>
    </source>
</evidence>
<dbReference type="EMBL" id="HBIO01006926">
    <property type="protein sequence ID" value="CAE0460276.1"/>
    <property type="molecule type" value="Transcribed_RNA"/>
</dbReference>
<gene>
    <name evidence="3" type="ORF">CDEB00056_LOCUS5117</name>
</gene>
<accession>A0A7S3PZ76</accession>
<feature type="compositionally biased region" description="Low complexity" evidence="1">
    <location>
        <begin position="11"/>
        <end position="21"/>
    </location>
</feature>
<name>A0A7S3PZ76_9STRA</name>
<reference evidence="3" key="1">
    <citation type="submission" date="2021-01" db="EMBL/GenBank/DDBJ databases">
        <authorList>
            <person name="Corre E."/>
            <person name="Pelletier E."/>
            <person name="Niang G."/>
            <person name="Scheremetjew M."/>
            <person name="Finn R."/>
            <person name="Kale V."/>
            <person name="Holt S."/>
            <person name="Cochrane G."/>
            <person name="Meng A."/>
            <person name="Brown T."/>
            <person name="Cohen L."/>
        </authorList>
    </citation>
    <scope>NUCLEOTIDE SEQUENCE</scope>
    <source>
        <strain evidence="3">MM31A-1</strain>
    </source>
</reference>
<dbReference type="AlphaFoldDB" id="A0A7S3PZ76"/>
<evidence type="ECO:0000313" key="3">
    <source>
        <dbReference type="EMBL" id="CAE0460276.1"/>
    </source>
</evidence>
<proteinExistence type="predicted"/>
<feature type="compositionally biased region" description="Polar residues" evidence="1">
    <location>
        <begin position="174"/>
        <end position="186"/>
    </location>
</feature>
<organism evidence="3">
    <name type="scientific">Chaetoceros debilis</name>
    <dbReference type="NCBI Taxonomy" id="122233"/>
    <lineage>
        <taxon>Eukaryota</taxon>
        <taxon>Sar</taxon>
        <taxon>Stramenopiles</taxon>
        <taxon>Ochrophyta</taxon>
        <taxon>Bacillariophyta</taxon>
        <taxon>Coscinodiscophyceae</taxon>
        <taxon>Chaetocerotophycidae</taxon>
        <taxon>Chaetocerotales</taxon>
        <taxon>Chaetocerotaceae</taxon>
        <taxon>Chaetoceros</taxon>
    </lineage>
</organism>
<dbReference type="InterPro" id="IPR049227">
    <property type="entry name" value="DUF6824"/>
</dbReference>
<protein>
    <recommendedName>
        <fullName evidence="2">DUF6824 domain-containing protein</fullName>
    </recommendedName>
</protein>
<feature type="domain" description="DUF6824" evidence="2">
    <location>
        <begin position="32"/>
        <end position="117"/>
    </location>
</feature>
<feature type="region of interest" description="Disordered" evidence="1">
    <location>
        <begin position="164"/>
        <end position="186"/>
    </location>
</feature>
<sequence>MERTIVHQHSKSQSQTPQQQPLFGIPEPHRHDVLSGRGKSVNGHPGNIHFQTLVKSVKHRYVAAPKSDKPQFANAIVHNVRSLNPPGRFLKQEPNSGLWYDIGDKKALTKTRQALREGAPEIVETDLKVHPRPRSELPLDKRLKKLDANMLDVMDALLLMKGGRPFSDSPAPTPVQQNNANHQTGV</sequence>
<feature type="compositionally biased region" description="Basic residues" evidence="1">
    <location>
        <begin position="1"/>
        <end position="10"/>
    </location>
</feature>
<dbReference type="Pfam" id="PF20710">
    <property type="entry name" value="DUF6824"/>
    <property type="match status" value="1"/>
</dbReference>